<comment type="caution">
    <text evidence="2">The sequence shown here is derived from an EMBL/GenBank/DDBJ whole genome shotgun (WGS) entry which is preliminary data.</text>
</comment>
<dbReference type="Proteomes" id="UP000195402">
    <property type="component" value="Unassembled WGS sequence"/>
</dbReference>
<gene>
    <name evidence="2" type="ORF">BVC80_1833g54</name>
</gene>
<sequence length="132" mass="15158">MAAQNINVPNVTNLVSVKMDGSNFLLWKNQMVPLLVSQDLMGYVDGSFAAPPPEIDDGAGHQIANPAYGQWRRADQFVYGIIWPEYESFTTTILHRDTRPTFSDLRARMLSHELRLRHLTAVHNQATWWWSF</sequence>
<organism evidence="2 3">
    <name type="scientific">Macleaya cordata</name>
    <name type="common">Five-seeded plume-poppy</name>
    <name type="synonym">Bocconia cordata</name>
    <dbReference type="NCBI Taxonomy" id="56857"/>
    <lineage>
        <taxon>Eukaryota</taxon>
        <taxon>Viridiplantae</taxon>
        <taxon>Streptophyta</taxon>
        <taxon>Embryophyta</taxon>
        <taxon>Tracheophyta</taxon>
        <taxon>Spermatophyta</taxon>
        <taxon>Magnoliopsida</taxon>
        <taxon>Ranunculales</taxon>
        <taxon>Papaveraceae</taxon>
        <taxon>Papaveroideae</taxon>
        <taxon>Macleaya</taxon>
    </lineage>
</organism>
<proteinExistence type="predicted"/>
<feature type="domain" description="Retrotransposon Copia-like N-terminal" evidence="1">
    <location>
        <begin position="14"/>
        <end position="52"/>
    </location>
</feature>
<dbReference type="PANTHER" id="PTHR47481">
    <property type="match status" value="1"/>
</dbReference>
<dbReference type="InParanoid" id="A0A200R6N6"/>
<protein>
    <recommendedName>
        <fullName evidence="1">Retrotransposon Copia-like N-terminal domain-containing protein</fullName>
    </recommendedName>
</protein>
<name>A0A200R6N6_MACCD</name>
<reference evidence="2 3" key="1">
    <citation type="journal article" date="2017" name="Mol. Plant">
        <title>The Genome of Medicinal Plant Macleaya cordata Provides New Insights into Benzylisoquinoline Alkaloids Metabolism.</title>
        <authorList>
            <person name="Liu X."/>
            <person name="Liu Y."/>
            <person name="Huang P."/>
            <person name="Ma Y."/>
            <person name="Qing Z."/>
            <person name="Tang Q."/>
            <person name="Cao H."/>
            <person name="Cheng P."/>
            <person name="Zheng Y."/>
            <person name="Yuan Z."/>
            <person name="Zhou Y."/>
            <person name="Liu J."/>
            <person name="Tang Z."/>
            <person name="Zhuo Y."/>
            <person name="Zhang Y."/>
            <person name="Yu L."/>
            <person name="Huang J."/>
            <person name="Yang P."/>
            <person name="Peng Q."/>
            <person name="Zhang J."/>
            <person name="Jiang W."/>
            <person name="Zhang Z."/>
            <person name="Lin K."/>
            <person name="Ro D.K."/>
            <person name="Chen X."/>
            <person name="Xiong X."/>
            <person name="Shang Y."/>
            <person name="Huang S."/>
            <person name="Zeng J."/>
        </authorList>
    </citation>
    <scope>NUCLEOTIDE SEQUENCE [LARGE SCALE GENOMIC DNA]</scope>
    <source>
        <strain evidence="3">cv. BLH2017</strain>
        <tissue evidence="2">Root</tissue>
    </source>
</reference>
<dbReference type="Pfam" id="PF14244">
    <property type="entry name" value="Retrotran_gag_3"/>
    <property type="match status" value="1"/>
</dbReference>
<evidence type="ECO:0000313" key="3">
    <source>
        <dbReference type="Proteomes" id="UP000195402"/>
    </source>
</evidence>
<dbReference type="AlphaFoldDB" id="A0A200R6N6"/>
<dbReference type="EMBL" id="MVGT01000436">
    <property type="protein sequence ID" value="OVA18397.1"/>
    <property type="molecule type" value="Genomic_DNA"/>
</dbReference>
<accession>A0A200R6N6</accession>
<dbReference type="InterPro" id="IPR029472">
    <property type="entry name" value="Copia-like_N"/>
</dbReference>
<keyword evidence="3" id="KW-1185">Reference proteome</keyword>
<evidence type="ECO:0000313" key="2">
    <source>
        <dbReference type="EMBL" id="OVA18397.1"/>
    </source>
</evidence>
<dbReference type="OrthoDB" id="1845088at2759"/>
<dbReference type="PANTHER" id="PTHR47481:SF22">
    <property type="entry name" value="RETROTRANSPOSON GAG DOMAIN-CONTAINING PROTEIN"/>
    <property type="match status" value="1"/>
</dbReference>
<evidence type="ECO:0000259" key="1">
    <source>
        <dbReference type="Pfam" id="PF14244"/>
    </source>
</evidence>